<dbReference type="Proteomes" id="UP000203835">
    <property type="component" value="Segment"/>
</dbReference>
<keyword evidence="2" id="KW-1185">Reference proteome</keyword>
<dbReference type="EMBL" id="KJ631622">
    <property type="protein sequence ID" value="AJD80744.1"/>
    <property type="molecule type" value="Genomic_DNA"/>
</dbReference>
<evidence type="ECO:0000313" key="2">
    <source>
        <dbReference type="Proteomes" id="UP000203835"/>
    </source>
</evidence>
<protein>
    <submittedName>
        <fullName evidence="1">Uncharacterized protein</fullName>
    </submittedName>
</protein>
<dbReference type="GeneID" id="22974421"/>
<proteinExistence type="predicted"/>
<accession>A0A0B4ZZR9</accession>
<reference evidence="1 2" key="2">
    <citation type="journal article" date="2015" name="BMC Genomics">
        <title>The genome sequence of Pseudoplusia includens single nucleopolyhedrovirus and an analysis of p26 gene evolution in the baculoviruses.</title>
        <authorList>
            <person name="Craveiro S.R."/>
            <person name="Inglis P.W."/>
            <person name="Togawa R.C."/>
            <person name="Grynberg P."/>
            <person name="Melo F.L."/>
            <person name="Ribeiro Z.M.A."/>
            <person name="Ribeiro B.M."/>
            <person name="Bao S.N."/>
            <person name="Castro M.E.B."/>
        </authorList>
    </citation>
    <scope>NUCLEOTIDE SEQUENCE [LARGE SCALE GENOMIC DNA]</scope>
</reference>
<reference evidence="1 2" key="1">
    <citation type="journal article" date="2013" name="J. Invertebr. Pathol.">
        <title>Pseudoplusia includens single nucleopolyhedrovirus: genetic diversity, phylogeny and hypervariability of the pif-2 gene.</title>
        <authorList>
            <person name="Craveiro S.R."/>
            <person name="Melo F.L."/>
            <person name="Ribeiro Z.M."/>
            <person name="Ribeiro B.M."/>
            <person name="Bao S.N."/>
            <person name="Inglis P.W."/>
            <person name="Castro M.E."/>
        </authorList>
    </citation>
    <scope>NUCLEOTIDE SEQUENCE [LARGE SCALE GENOMIC DNA]</scope>
</reference>
<gene>
    <name evidence="1" type="primary">ORF-54</name>
</gene>
<name>A0A0B4ZZR9_9ABAC</name>
<evidence type="ECO:0000313" key="1">
    <source>
        <dbReference type="EMBL" id="AJD80744.1"/>
    </source>
</evidence>
<dbReference type="KEGG" id="vg:22974421"/>
<dbReference type="RefSeq" id="YP_009116967.1">
    <property type="nucleotide sequence ID" value="NC_026268.1"/>
</dbReference>
<organism evidence="1 2">
    <name type="scientific">Pseudoplusia includens SNPV IE</name>
    <dbReference type="NCBI Taxonomy" id="1592335"/>
    <lineage>
        <taxon>Viruses</taxon>
        <taxon>Viruses incertae sedis</taxon>
        <taxon>Naldaviricetes</taxon>
        <taxon>Lefavirales</taxon>
        <taxon>Baculoviridae</taxon>
        <taxon>Alphabaculovirus</taxon>
        <taxon>Alphabaculovirus chrincludentis</taxon>
        <taxon>Alphabaculovirus alterchrincludentis</taxon>
    </lineage>
</organism>
<sequence>MFIKLSYKILRSMHDRSIMNRRDATRRLRPDGDRSPRRRVDAGVRVVEHVFHVDEKVMQRCVSRMFVAT</sequence>